<keyword evidence="2" id="KW-0349">Heme</keyword>
<keyword evidence="6" id="KW-0503">Monooxygenase</keyword>
<dbReference type="SUPFAM" id="SSF48264">
    <property type="entry name" value="Cytochrome P450"/>
    <property type="match status" value="1"/>
</dbReference>
<dbReference type="Proteomes" id="UP001595791">
    <property type="component" value="Unassembled WGS sequence"/>
</dbReference>
<name>A0ABV8MLY0_9NEIS</name>
<dbReference type="PANTHER" id="PTHR24291">
    <property type="entry name" value="CYTOCHROME P450 FAMILY 4"/>
    <property type="match status" value="1"/>
</dbReference>
<reference evidence="8" key="1">
    <citation type="journal article" date="2019" name="Int. J. Syst. Evol. Microbiol.">
        <title>The Global Catalogue of Microorganisms (GCM) 10K type strain sequencing project: providing services to taxonomists for standard genome sequencing and annotation.</title>
        <authorList>
            <consortium name="The Broad Institute Genomics Platform"/>
            <consortium name="The Broad Institute Genome Sequencing Center for Infectious Disease"/>
            <person name="Wu L."/>
            <person name="Ma J."/>
        </authorList>
    </citation>
    <scope>NUCLEOTIDE SEQUENCE [LARGE SCALE GENOMIC DNA]</scope>
    <source>
        <strain evidence="8">LMG 29894</strain>
    </source>
</reference>
<dbReference type="PANTHER" id="PTHR24291:SF50">
    <property type="entry name" value="BIFUNCTIONAL ALBAFLAVENONE MONOOXYGENASE_TERPENE SYNTHASE"/>
    <property type="match status" value="1"/>
</dbReference>
<keyword evidence="4" id="KW-0560">Oxidoreductase</keyword>
<evidence type="ECO:0000256" key="1">
    <source>
        <dbReference type="ARBA" id="ARBA00010617"/>
    </source>
</evidence>
<evidence type="ECO:0000256" key="4">
    <source>
        <dbReference type="ARBA" id="ARBA00023002"/>
    </source>
</evidence>
<dbReference type="EMBL" id="JBHSBU010000001">
    <property type="protein sequence ID" value="MFC4159168.1"/>
    <property type="molecule type" value="Genomic_DNA"/>
</dbReference>
<dbReference type="PRINTS" id="PR00385">
    <property type="entry name" value="P450"/>
</dbReference>
<evidence type="ECO:0000313" key="8">
    <source>
        <dbReference type="Proteomes" id="UP001595791"/>
    </source>
</evidence>
<accession>A0ABV8MLY0</accession>
<dbReference type="CDD" id="cd00302">
    <property type="entry name" value="cytochrome_P450"/>
    <property type="match status" value="1"/>
</dbReference>
<evidence type="ECO:0000313" key="7">
    <source>
        <dbReference type="EMBL" id="MFC4159168.1"/>
    </source>
</evidence>
<dbReference type="InterPro" id="IPR050196">
    <property type="entry name" value="Cytochrome_P450_Monoox"/>
</dbReference>
<protein>
    <submittedName>
        <fullName evidence="7">Cytochrome P450</fullName>
    </submittedName>
</protein>
<evidence type="ECO:0000256" key="3">
    <source>
        <dbReference type="ARBA" id="ARBA00022723"/>
    </source>
</evidence>
<comment type="similarity">
    <text evidence="1">Belongs to the cytochrome P450 family.</text>
</comment>
<dbReference type="InterPro" id="IPR001128">
    <property type="entry name" value="Cyt_P450"/>
</dbReference>
<comment type="caution">
    <text evidence="7">The sequence shown here is derived from an EMBL/GenBank/DDBJ whole genome shotgun (WGS) entry which is preliminary data.</text>
</comment>
<evidence type="ECO:0000256" key="5">
    <source>
        <dbReference type="ARBA" id="ARBA00023004"/>
    </source>
</evidence>
<dbReference type="RefSeq" id="WP_378162641.1">
    <property type="nucleotide sequence ID" value="NZ_JBHSBU010000001.1"/>
</dbReference>
<keyword evidence="3" id="KW-0479">Metal-binding</keyword>
<dbReference type="Pfam" id="PF00067">
    <property type="entry name" value="p450"/>
    <property type="match status" value="1"/>
</dbReference>
<evidence type="ECO:0000256" key="6">
    <source>
        <dbReference type="ARBA" id="ARBA00023033"/>
    </source>
</evidence>
<dbReference type="Gene3D" id="1.10.630.10">
    <property type="entry name" value="Cytochrome P450"/>
    <property type="match status" value="1"/>
</dbReference>
<keyword evidence="5" id="KW-0408">Iron</keyword>
<evidence type="ECO:0000256" key="2">
    <source>
        <dbReference type="ARBA" id="ARBA00022617"/>
    </source>
</evidence>
<proteinExistence type="inferred from homology"/>
<gene>
    <name evidence="7" type="ORF">ACFOW7_07330</name>
</gene>
<dbReference type="InterPro" id="IPR002403">
    <property type="entry name" value="Cyt_P450_E_grp-IV"/>
</dbReference>
<dbReference type="PRINTS" id="PR00465">
    <property type="entry name" value="EP450IV"/>
</dbReference>
<organism evidence="7 8">
    <name type="scientific">Chitinimonas lacunae</name>
    <dbReference type="NCBI Taxonomy" id="1963018"/>
    <lineage>
        <taxon>Bacteria</taxon>
        <taxon>Pseudomonadati</taxon>
        <taxon>Pseudomonadota</taxon>
        <taxon>Betaproteobacteria</taxon>
        <taxon>Neisseriales</taxon>
        <taxon>Chitinibacteraceae</taxon>
        <taxon>Chitinimonas</taxon>
    </lineage>
</organism>
<dbReference type="InterPro" id="IPR036396">
    <property type="entry name" value="Cyt_P450_sf"/>
</dbReference>
<keyword evidence="8" id="KW-1185">Reference proteome</keyword>
<sequence length="435" mass="48123">MEFKEVVLDGNDALKAVRQRGLHELFLHLAKTSGDRVLLRSGANLLYLCARPADVKSIFASGHRNHRKPLNDIMGDGLFSVSSSPQHKETRQAIQPVYSNSKIREISHLIAAPLRRYLAEQFVRGEAVDSESLFEAAKKSCVYINTIAMFGLDVPPAIVAAVSEMHRGMTDGFFNGVGVEGILADPTFSGAKQAIHDHIATVVARHVATEGAYVPLVVELAQTLKDNEVGHADLNGEVLSLLGSGLETAGASIFWALYELARHPQEQERLHGWITTSDVAASEFSLRRDTPVAEVILETLRLYPSGWAMYRQMMEQVELEPGIEIPAGARVCVSPYVTHRIERQWAEPERFLPSRFADSAEVAQAYAQYRFFPFAGGHHRCIGERLALMSIGMVLSEFVCQYRIALCAPGELATQNKLCLEPLGRVEFKLTTRAQ</sequence>